<dbReference type="Proteomes" id="UP000019149">
    <property type="component" value="Unassembled WGS sequence"/>
</dbReference>
<keyword evidence="3" id="KW-1185">Reference proteome</keyword>
<comment type="caution">
    <text evidence="2">The sequence shown here is derived from an EMBL/GenBank/DDBJ whole genome shotgun (WGS) entry which is preliminary data.</text>
</comment>
<evidence type="ECO:0000313" key="2">
    <source>
        <dbReference type="EMBL" id="EUB54833.1"/>
    </source>
</evidence>
<dbReference type="GeneID" id="36346033"/>
<evidence type="ECO:0000256" key="1">
    <source>
        <dbReference type="SAM" id="SignalP"/>
    </source>
</evidence>
<name>W6U1B9_ECHGR</name>
<feature type="chain" id="PRO_5004884612" evidence="1">
    <location>
        <begin position="17"/>
        <end position="78"/>
    </location>
</feature>
<evidence type="ECO:0000313" key="3">
    <source>
        <dbReference type="Proteomes" id="UP000019149"/>
    </source>
</evidence>
<sequence length="78" mass="8534">MLIVFFLTTQILLCLPFHQCTQKACDLGKALEETSVEPAKQATTDCTQKACDLGKALEETSVEPAKQATTDVCLINWS</sequence>
<reference evidence="2 3" key="1">
    <citation type="journal article" date="2013" name="Nat. Genet.">
        <title>The genome of the hydatid tapeworm Echinococcus granulosus.</title>
        <authorList>
            <person name="Zheng H."/>
            <person name="Zhang W."/>
            <person name="Zhang L."/>
            <person name="Zhang Z."/>
            <person name="Li J."/>
            <person name="Lu G."/>
            <person name="Zhu Y."/>
            <person name="Wang Y."/>
            <person name="Huang Y."/>
            <person name="Liu J."/>
            <person name="Kang H."/>
            <person name="Chen J."/>
            <person name="Wang L."/>
            <person name="Chen A."/>
            <person name="Yu S."/>
            <person name="Gao Z."/>
            <person name="Jin L."/>
            <person name="Gu W."/>
            <person name="Wang Z."/>
            <person name="Zhao L."/>
            <person name="Shi B."/>
            <person name="Wen H."/>
            <person name="Lin R."/>
            <person name="Jones M.K."/>
            <person name="Brejova B."/>
            <person name="Vinar T."/>
            <person name="Zhao G."/>
            <person name="McManus D.P."/>
            <person name="Chen Z."/>
            <person name="Zhou Y."/>
            <person name="Wang S."/>
        </authorList>
    </citation>
    <scope>NUCLEOTIDE SEQUENCE [LARGE SCALE GENOMIC DNA]</scope>
</reference>
<gene>
    <name evidence="2" type="ORF">EGR_10318</name>
</gene>
<dbReference type="EMBL" id="APAU02000208">
    <property type="protein sequence ID" value="EUB54833.1"/>
    <property type="molecule type" value="Genomic_DNA"/>
</dbReference>
<keyword evidence="1" id="KW-0732">Signal</keyword>
<protein>
    <submittedName>
        <fullName evidence="2">Uncharacterized protein</fullName>
    </submittedName>
</protein>
<proteinExistence type="predicted"/>
<dbReference type="KEGG" id="egl:EGR_10318"/>
<feature type="signal peptide" evidence="1">
    <location>
        <begin position="1"/>
        <end position="16"/>
    </location>
</feature>
<organism evidence="2 3">
    <name type="scientific">Echinococcus granulosus</name>
    <name type="common">Hydatid tapeworm</name>
    <dbReference type="NCBI Taxonomy" id="6210"/>
    <lineage>
        <taxon>Eukaryota</taxon>
        <taxon>Metazoa</taxon>
        <taxon>Spiralia</taxon>
        <taxon>Lophotrochozoa</taxon>
        <taxon>Platyhelminthes</taxon>
        <taxon>Cestoda</taxon>
        <taxon>Eucestoda</taxon>
        <taxon>Cyclophyllidea</taxon>
        <taxon>Taeniidae</taxon>
        <taxon>Echinococcus</taxon>
        <taxon>Echinococcus granulosus group</taxon>
    </lineage>
</organism>
<dbReference type="AlphaFoldDB" id="W6U1B9"/>
<dbReference type="RefSeq" id="XP_024346029.1">
    <property type="nucleotide sequence ID" value="XM_024499567.1"/>
</dbReference>
<dbReference type="CTD" id="36346033"/>
<accession>W6U1B9</accession>